<dbReference type="Gene3D" id="3.30.160.60">
    <property type="entry name" value="Classic Zinc Finger"/>
    <property type="match status" value="2"/>
</dbReference>
<feature type="compositionally biased region" description="Low complexity" evidence="8">
    <location>
        <begin position="353"/>
        <end position="369"/>
    </location>
</feature>
<evidence type="ECO:0000313" key="11">
    <source>
        <dbReference type="EMBL" id="KAL2829634.1"/>
    </source>
</evidence>
<dbReference type="PROSITE" id="PS50157">
    <property type="entry name" value="ZINC_FINGER_C2H2_2"/>
    <property type="match status" value="2"/>
</dbReference>
<dbReference type="Pfam" id="PF00172">
    <property type="entry name" value="Zn_clus"/>
    <property type="match status" value="1"/>
</dbReference>
<evidence type="ECO:0000256" key="6">
    <source>
        <dbReference type="ARBA" id="ARBA00023242"/>
    </source>
</evidence>
<dbReference type="EMBL" id="JBFXLU010000326">
    <property type="protein sequence ID" value="KAL2829634.1"/>
    <property type="molecule type" value="Genomic_DNA"/>
</dbReference>
<feature type="compositionally biased region" description="Polar residues" evidence="8">
    <location>
        <begin position="209"/>
        <end position="233"/>
    </location>
</feature>
<keyword evidence="2" id="KW-0862">Zinc</keyword>
<dbReference type="Proteomes" id="UP001610446">
    <property type="component" value="Unassembled WGS sequence"/>
</dbReference>
<evidence type="ECO:0000256" key="7">
    <source>
        <dbReference type="PROSITE-ProRule" id="PRU00042"/>
    </source>
</evidence>
<name>A0ABR4IQX1_9EURO</name>
<dbReference type="SMART" id="SM00355">
    <property type="entry name" value="ZnF_C2H2"/>
    <property type="match status" value="2"/>
</dbReference>
<dbReference type="Pfam" id="PF00096">
    <property type="entry name" value="zf-C2H2"/>
    <property type="match status" value="1"/>
</dbReference>
<dbReference type="InterPro" id="IPR007219">
    <property type="entry name" value="XnlR_reg_dom"/>
</dbReference>
<dbReference type="PROSITE" id="PS50048">
    <property type="entry name" value="ZN2_CY6_FUNGAL_2"/>
    <property type="match status" value="1"/>
</dbReference>
<dbReference type="SUPFAM" id="SSF57667">
    <property type="entry name" value="beta-beta-alpha zinc fingers"/>
    <property type="match status" value="1"/>
</dbReference>
<organism evidence="11 12">
    <name type="scientific">Aspergillus pseudoustus</name>
    <dbReference type="NCBI Taxonomy" id="1810923"/>
    <lineage>
        <taxon>Eukaryota</taxon>
        <taxon>Fungi</taxon>
        <taxon>Dikarya</taxon>
        <taxon>Ascomycota</taxon>
        <taxon>Pezizomycotina</taxon>
        <taxon>Eurotiomycetes</taxon>
        <taxon>Eurotiomycetidae</taxon>
        <taxon>Eurotiales</taxon>
        <taxon>Aspergillaceae</taxon>
        <taxon>Aspergillus</taxon>
        <taxon>Aspergillus subgen. Nidulantes</taxon>
    </lineage>
</organism>
<dbReference type="PROSITE" id="PS00463">
    <property type="entry name" value="ZN2_CY6_FUNGAL_1"/>
    <property type="match status" value="1"/>
</dbReference>
<keyword evidence="12" id="KW-1185">Reference proteome</keyword>
<dbReference type="SMART" id="SM00066">
    <property type="entry name" value="GAL4"/>
    <property type="match status" value="1"/>
</dbReference>
<evidence type="ECO:0000256" key="4">
    <source>
        <dbReference type="ARBA" id="ARBA00023125"/>
    </source>
</evidence>
<evidence type="ECO:0000256" key="2">
    <source>
        <dbReference type="ARBA" id="ARBA00022833"/>
    </source>
</evidence>
<feature type="domain" description="Zn(2)-C6 fungal-type" evidence="9">
    <location>
        <begin position="84"/>
        <end position="113"/>
    </location>
</feature>
<dbReference type="PROSITE" id="PS00028">
    <property type="entry name" value="ZINC_FINGER_C2H2_1"/>
    <property type="match status" value="2"/>
</dbReference>
<proteinExistence type="predicted"/>
<keyword evidence="4" id="KW-0238">DNA-binding</keyword>
<keyword evidence="7" id="KW-0863">Zinc-finger</keyword>
<dbReference type="InterPro" id="IPR013087">
    <property type="entry name" value="Znf_C2H2_type"/>
</dbReference>
<dbReference type="Pfam" id="PF04082">
    <property type="entry name" value="Fungal_trans"/>
    <property type="match status" value="1"/>
</dbReference>
<dbReference type="InterPro" id="IPR036864">
    <property type="entry name" value="Zn2-C6_fun-type_DNA-bd_sf"/>
</dbReference>
<dbReference type="PANTHER" id="PTHR47660">
    <property type="entry name" value="TRANSCRIPTION FACTOR WITH C2H2 AND ZN(2)-CYS(6) DNA BINDING DOMAIN (EUROFUNG)-RELATED-RELATED"/>
    <property type="match status" value="1"/>
</dbReference>
<evidence type="ECO:0000259" key="9">
    <source>
        <dbReference type="PROSITE" id="PS50048"/>
    </source>
</evidence>
<comment type="caution">
    <text evidence="11">The sequence shown here is derived from an EMBL/GenBank/DDBJ whole genome shotgun (WGS) entry which is preliminary data.</text>
</comment>
<feature type="domain" description="C2H2-type" evidence="10">
    <location>
        <begin position="15"/>
        <end position="42"/>
    </location>
</feature>
<feature type="compositionally biased region" description="Polar residues" evidence="8">
    <location>
        <begin position="328"/>
        <end position="338"/>
    </location>
</feature>
<dbReference type="PANTHER" id="PTHR47660:SF2">
    <property type="entry name" value="TRANSCRIPTION FACTOR WITH C2H2 AND ZN(2)-CYS(6) DNA BINDING DOMAIN (EUROFUNG)"/>
    <property type="match status" value="1"/>
</dbReference>
<gene>
    <name evidence="11" type="ORF">BJY01DRAFT_254922</name>
</gene>
<evidence type="ECO:0000256" key="3">
    <source>
        <dbReference type="ARBA" id="ARBA00023015"/>
    </source>
</evidence>
<keyword evidence="1" id="KW-0479">Metal-binding</keyword>
<accession>A0ABR4IQX1</accession>
<dbReference type="Gene3D" id="4.10.240.10">
    <property type="entry name" value="Zn(2)-C6 fungal-type DNA-binding domain"/>
    <property type="match status" value="1"/>
</dbReference>
<dbReference type="CDD" id="cd00067">
    <property type="entry name" value="GAL4"/>
    <property type="match status" value="1"/>
</dbReference>
<feature type="domain" description="C2H2-type" evidence="10">
    <location>
        <begin position="43"/>
        <end position="70"/>
    </location>
</feature>
<evidence type="ECO:0000256" key="1">
    <source>
        <dbReference type="ARBA" id="ARBA00022723"/>
    </source>
</evidence>
<evidence type="ECO:0000256" key="5">
    <source>
        <dbReference type="ARBA" id="ARBA00023163"/>
    </source>
</evidence>
<keyword evidence="5" id="KW-0804">Transcription</keyword>
<keyword evidence="3" id="KW-0805">Transcription regulation</keyword>
<evidence type="ECO:0000256" key="8">
    <source>
        <dbReference type="SAM" id="MobiDB-lite"/>
    </source>
</evidence>
<dbReference type="CDD" id="cd12148">
    <property type="entry name" value="fungal_TF_MHR"/>
    <property type="match status" value="1"/>
</dbReference>
<dbReference type="InterPro" id="IPR036236">
    <property type="entry name" value="Znf_C2H2_sf"/>
</dbReference>
<feature type="region of interest" description="Disordered" evidence="8">
    <location>
        <begin position="190"/>
        <end position="243"/>
    </location>
</feature>
<feature type="region of interest" description="Disordered" evidence="8">
    <location>
        <begin position="328"/>
        <end position="371"/>
    </location>
</feature>
<protein>
    <submittedName>
        <fullName evidence="11">Fungal-specific transcription factor domain-containing protein</fullName>
    </submittedName>
</protein>
<evidence type="ECO:0000259" key="10">
    <source>
        <dbReference type="PROSITE" id="PS50157"/>
    </source>
</evidence>
<sequence length="970" mass="106384">MKNTNQSTSDLPHKYKCATCGDEFKRLEHLSRHRLSHTNSRPFVCPVCEKCFTRRDSLNRHVSIHNSSSERNGKPASAPRVSRACSNCARLRLRCDGASPCKRCSVKSVQCLYVARSRTRISVVTDQAISEPAALDEECSQLSTANLPSEGTIEDSDAFVDKDTYRRESPDMATRITPHDATVATLLGTTAAPQDPCEPGGELPALEPNMSSFPSKQTTFGAPSAVDANSSPVLAQPRPADPASLPTTAVLSPSGIFGPIITPSSSVEHGLGDPAFTGDSCDFSMGLGFDSAAGWEHELAMVDWMTFDTDSYSANQLLANFSDLPPISGSSEAGSQSYPQPPQGLHTATAWVPPQNNAPARSNAPNNAATQYPVSLNNCRDGSTYEWPTDWQPGQLDNITTFPDMRFIPASVVEAEDFGHVERLSLHAYQDILRLLERTSQHQGHFKPFKNPIIPPLEVFNSFIQLYFEHFHPVFPMLHHATFDPNRASRVLVLATAAIGCRYSKALQSAVCANALQELLRRTIAHTCEQDNSQVRHLWMAQALVLNSIGMMYSGDRRLFEIAEAARNGPITLCRRNGALRSDAAWPAVDPPLQDAALKHEWLQWARLEGLKRLGFCVFLLNAQASMYLDLPSLMFVTELQQSLPCSDELWDCPDATSWKNHYLKEAEGAQEASQPNMRAMLNRLRNGQPIPSKTGTFSRLILVFAIYQSIIGQEQQLGNAFAPFCMADQQVSSAARTMGISALIALKGQTRANQNTPLGLTLECNLQLATVLLHTPRELLIRYVRSFGLPDAHHSGYREEMLRWVTGENGRKARLAVANAAALCTILRSSIYPQSFSSPLISLTAVLVVWIYNHLASSLDTTSFDPSRPAGDARQRSVRLDRLSTDDPGMSAWIKNEPGIRAQISEIGPVPRAGASLRILNFGSKLLRSLDNWGLSQGFAAWLEAFSHNVSQTVGPSGQVDTSYGNVAL</sequence>
<dbReference type="InterPro" id="IPR001138">
    <property type="entry name" value="Zn2Cys6_DnaBD"/>
</dbReference>
<evidence type="ECO:0000313" key="12">
    <source>
        <dbReference type="Proteomes" id="UP001610446"/>
    </source>
</evidence>
<dbReference type="SUPFAM" id="SSF57701">
    <property type="entry name" value="Zn2/Cys6 DNA-binding domain"/>
    <property type="match status" value="1"/>
</dbReference>
<keyword evidence="6" id="KW-0539">Nucleus</keyword>
<reference evidence="11 12" key="1">
    <citation type="submission" date="2024-07" db="EMBL/GenBank/DDBJ databases">
        <title>Section-level genome sequencing and comparative genomics of Aspergillus sections Usti and Cavernicolus.</title>
        <authorList>
            <consortium name="Lawrence Berkeley National Laboratory"/>
            <person name="Nybo J.L."/>
            <person name="Vesth T.C."/>
            <person name="Theobald S."/>
            <person name="Frisvad J.C."/>
            <person name="Larsen T.O."/>
            <person name="Kjaerboelling I."/>
            <person name="Rothschild-Mancinelli K."/>
            <person name="Lyhne E.K."/>
            <person name="Kogle M.E."/>
            <person name="Barry K."/>
            <person name="Clum A."/>
            <person name="Na H."/>
            <person name="Ledsgaard L."/>
            <person name="Lin J."/>
            <person name="Lipzen A."/>
            <person name="Kuo A."/>
            <person name="Riley R."/>
            <person name="Mondo S."/>
            <person name="Labutti K."/>
            <person name="Haridas S."/>
            <person name="Pangalinan J."/>
            <person name="Salamov A.A."/>
            <person name="Simmons B.A."/>
            <person name="Magnuson J.K."/>
            <person name="Chen J."/>
            <person name="Drula E."/>
            <person name="Henrissat B."/>
            <person name="Wiebenga A."/>
            <person name="Lubbers R.J."/>
            <person name="Gomes A.C."/>
            <person name="Makela M.R."/>
            <person name="Stajich J."/>
            <person name="Grigoriev I.V."/>
            <person name="Mortensen U.H."/>
            <person name="De Vries R.P."/>
            <person name="Baker S.E."/>
            <person name="Andersen M.R."/>
        </authorList>
    </citation>
    <scope>NUCLEOTIDE SEQUENCE [LARGE SCALE GENOMIC DNA]</scope>
    <source>
        <strain evidence="11 12">CBS 123904</strain>
    </source>
</reference>